<dbReference type="EMBL" id="FNEK01000004">
    <property type="protein sequence ID" value="SDI54425.1"/>
    <property type="molecule type" value="Genomic_DNA"/>
</dbReference>
<accession>A0A1G8LFM6</accession>
<dbReference type="OrthoDB" id="7854196at2"/>
<dbReference type="Proteomes" id="UP000199382">
    <property type="component" value="Unassembled WGS sequence"/>
</dbReference>
<keyword evidence="1" id="KW-0812">Transmembrane</keyword>
<keyword evidence="1" id="KW-0472">Membrane</keyword>
<feature type="transmembrane region" description="Helical" evidence="1">
    <location>
        <begin position="123"/>
        <end position="144"/>
    </location>
</feature>
<sequence>MAENLLFWFIQLPGWALFLYLAYAQCPAAIRYEWGVLLGTQEPEALITPVGRAFWWGLALADLVFYTPLLGLGLAGQALGTGWAVPVLAAALGVTVYWPIASLATVAAARGAPGWSLPKERDYWIVLPIMTGWAGLALLGLVLLA</sequence>
<dbReference type="AlphaFoldDB" id="A0A1G8LFM6"/>
<protein>
    <submittedName>
        <fullName evidence="2">Uncharacterized protein</fullName>
    </submittedName>
</protein>
<dbReference type="STRING" id="571298.SAMN04488026_100435"/>
<evidence type="ECO:0000256" key="1">
    <source>
        <dbReference type="SAM" id="Phobius"/>
    </source>
</evidence>
<dbReference type="RefSeq" id="WP_093149332.1">
    <property type="nucleotide sequence ID" value="NZ_FNEK01000004.1"/>
</dbReference>
<keyword evidence="1" id="KW-1133">Transmembrane helix</keyword>
<keyword evidence="3" id="KW-1185">Reference proteome</keyword>
<feature type="transmembrane region" description="Helical" evidence="1">
    <location>
        <begin position="87"/>
        <end position="111"/>
    </location>
</feature>
<reference evidence="2 3" key="1">
    <citation type="submission" date="2016-10" db="EMBL/GenBank/DDBJ databases">
        <authorList>
            <person name="de Groot N.N."/>
        </authorList>
    </citation>
    <scope>NUCLEOTIDE SEQUENCE [LARGE SCALE GENOMIC DNA]</scope>
    <source>
        <strain evidence="2 3">DSM 25294</strain>
    </source>
</reference>
<name>A0A1G8LFM6_9RHOB</name>
<evidence type="ECO:0000313" key="2">
    <source>
        <dbReference type="EMBL" id="SDI54425.1"/>
    </source>
</evidence>
<evidence type="ECO:0000313" key="3">
    <source>
        <dbReference type="Proteomes" id="UP000199382"/>
    </source>
</evidence>
<feature type="transmembrane region" description="Helical" evidence="1">
    <location>
        <begin position="53"/>
        <end position="75"/>
    </location>
</feature>
<gene>
    <name evidence="2" type="ORF">SAMN04488026_100435</name>
</gene>
<proteinExistence type="predicted"/>
<organism evidence="2 3">
    <name type="scientific">Aliiruegeria lutimaris</name>
    <dbReference type="NCBI Taxonomy" id="571298"/>
    <lineage>
        <taxon>Bacteria</taxon>
        <taxon>Pseudomonadati</taxon>
        <taxon>Pseudomonadota</taxon>
        <taxon>Alphaproteobacteria</taxon>
        <taxon>Rhodobacterales</taxon>
        <taxon>Roseobacteraceae</taxon>
        <taxon>Aliiruegeria</taxon>
    </lineage>
</organism>